<name>A0A2H0UX25_9BACT</name>
<comment type="function">
    <text evidence="9">Catalyzes the attachment of alanine to tRNA(Ala) in a two-step reaction: alanine is first activated by ATP to form Ala-AMP and then transferred to the acceptor end of tRNA(Ala). Also edits incorrectly charged Ser-tRNA(Ala) and Gly-tRNA(Ala) via its editing domain.</text>
</comment>
<gene>
    <name evidence="9 11" type="primary">alaS</name>
    <name evidence="11" type="ORF">COU02_00365</name>
</gene>
<evidence type="ECO:0000256" key="2">
    <source>
        <dbReference type="ARBA" id="ARBA00022555"/>
    </source>
</evidence>
<organism evidence="11 12">
    <name type="scientific">bacterium (Candidatus Gribaldobacteria) CG10_big_fil_rev_8_21_14_0_10_37_46</name>
    <dbReference type="NCBI Taxonomy" id="2014276"/>
    <lineage>
        <taxon>Bacteria</taxon>
        <taxon>Candidatus Gribaldobacteria</taxon>
    </lineage>
</organism>
<evidence type="ECO:0000313" key="11">
    <source>
        <dbReference type="EMBL" id="PIR91414.1"/>
    </source>
</evidence>
<comment type="similarity">
    <text evidence="1 9">Belongs to the class-II aminoacyl-tRNA synthetase family.</text>
</comment>
<dbReference type="GO" id="GO:0005524">
    <property type="term" value="F:ATP binding"/>
    <property type="evidence" value="ECO:0007669"/>
    <property type="project" value="UniProtKB-UniRule"/>
</dbReference>
<dbReference type="GO" id="GO:0000049">
    <property type="term" value="F:tRNA binding"/>
    <property type="evidence" value="ECO:0007669"/>
    <property type="project" value="UniProtKB-KW"/>
</dbReference>
<proteinExistence type="inferred from homology"/>
<comment type="caution">
    <text evidence="11">The sequence shown here is derived from an EMBL/GenBank/DDBJ whole genome shotgun (WGS) entry which is preliminary data.</text>
</comment>
<dbReference type="EC" id="6.1.1.7" evidence="9"/>
<dbReference type="PANTHER" id="PTHR11777:SF9">
    <property type="entry name" value="ALANINE--TRNA LIGASE, CYTOPLASMIC"/>
    <property type="match status" value="1"/>
</dbReference>
<keyword evidence="8 9" id="KW-0030">Aminoacyl-tRNA synthetase</keyword>
<dbReference type="InterPro" id="IPR002318">
    <property type="entry name" value="Ala-tRNA-lgiase_IIc"/>
</dbReference>
<accession>A0A2H0UX25</accession>
<comment type="catalytic activity">
    <reaction evidence="9">
        <text>tRNA(Ala) + L-alanine + ATP = L-alanyl-tRNA(Ala) + AMP + diphosphate</text>
        <dbReference type="Rhea" id="RHEA:12540"/>
        <dbReference type="Rhea" id="RHEA-COMP:9657"/>
        <dbReference type="Rhea" id="RHEA-COMP:9923"/>
        <dbReference type="ChEBI" id="CHEBI:30616"/>
        <dbReference type="ChEBI" id="CHEBI:33019"/>
        <dbReference type="ChEBI" id="CHEBI:57972"/>
        <dbReference type="ChEBI" id="CHEBI:78442"/>
        <dbReference type="ChEBI" id="CHEBI:78497"/>
        <dbReference type="ChEBI" id="CHEBI:456215"/>
        <dbReference type="EC" id="6.1.1.7"/>
    </reaction>
</comment>
<keyword evidence="9" id="KW-0963">Cytoplasm</keyword>
<dbReference type="GO" id="GO:0004813">
    <property type="term" value="F:alanine-tRNA ligase activity"/>
    <property type="evidence" value="ECO:0007669"/>
    <property type="project" value="UniProtKB-UniRule"/>
</dbReference>
<dbReference type="SUPFAM" id="SSF55681">
    <property type="entry name" value="Class II aaRS and biotin synthetases"/>
    <property type="match status" value="1"/>
</dbReference>
<evidence type="ECO:0000256" key="7">
    <source>
        <dbReference type="ARBA" id="ARBA00022917"/>
    </source>
</evidence>
<dbReference type="PRINTS" id="PR00980">
    <property type="entry name" value="TRNASYNTHALA"/>
</dbReference>
<comment type="caution">
    <text evidence="9">Lacks conserved residue(s) required for the propagation of feature annotation.</text>
</comment>
<keyword evidence="4 9" id="KW-0547">Nucleotide-binding</keyword>
<comment type="domain">
    <text evidence="9">Consists of three domains; the N-terminal catalytic domain, the editing domain and the C-terminal C-Ala domain. The editing domain removes incorrectly charged amino acids, while the C-Ala domain, along with tRNA(Ala), serves as a bridge to cooperatively bring together the editing and aminoacylation centers thus stimulating deacylation of misacylated tRNAs.</text>
</comment>
<dbReference type="PROSITE" id="PS50860">
    <property type="entry name" value="AA_TRNA_LIGASE_II_ALA"/>
    <property type="match status" value="1"/>
</dbReference>
<dbReference type="InterPro" id="IPR050058">
    <property type="entry name" value="Ala-tRNA_ligase"/>
</dbReference>
<keyword evidence="7 9" id="KW-0648">Protein biosynthesis</keyword>
<dbReference type="Proteomes" id="UP000230882">
    <property type="component" value="Unassembled WGS sequence"/>
</dbReference>
<keyword evidence="3 9" id="KW-0436">Ligase</keyword>
<dbReference type="GO" id="GO:0002161">
    <property type="term" value="F:aminoacyl-tRNA deacylase activity"/>
    <property type="evidence" value="ECO:0007669"/>
    <property type="project" value="TreeGrafter"/>
</dbReference>
<dbReference type="InterPro" id="IPR045864">
    <property type="entry name" value="aa-tRNA-synth_II/BPL/LPL"/>
</dbReference>
<reference evidence="12" key="1">
    <citation type="submission" date="2017-09" db="EMBL/GenBank/DDBJ databases">
        <title>Depth-based differentiation of microbial function through sediment-hosted aquifers and enrichment of novel symbionts in the deep terrestrial subsurface.</title>
        <authorList>
            <person name="Probst A.J."/>
            <person name="Ladd B."/>
            <person name="Jarett J.K."/>
            <person name="Geller-Mcgrath D.E."/>
            <person name="Sieber C.M.K."/>
            <person name="Emerson J.B."/>
            <person name="Anantharaman K."/>
            <person name="Thomas B.C."/>
            <person name="Malmstrom R."/>
            <person name="Stieglmeier M."/>
            <person name="Klingl A."/>
            <person name="Woyke T."/>
            <person name="Ryan C.M."/>
            <person name="Banfield J.F."/>
        </authorList>
    </citation>
    <scope>NUCLEOTIDE SEQUENCE [LARGE SCALE GENOMIC DNA]</scope>
</reference>
<keyword evidence="5 9" id="KW-0067">ATP-binding</keyword>
<sequence>MTSSEIRKKFLDFFKEKDHKIIPSSSLIPADSTVLFTTAGMQQFNAALAGEEDPIEKFDSRVLASCQKCFRTNDIKEVGDDSHHTFFEMLGNWSIGQEGSVGYFKEGAVKYALEFFCGVLGLKKNQLWASVFKGEAGIPKDEEAIWIWQKNGIPKERIREFGMEDNFWGPVGETGPCGPCSEIYFDRGKKFGCGKRDCGPNCPNCQRFIELWNLVFMEYEKKVKSQKSKVKSYEYVKLPQKNVDTGIGFERLVAVLENKNSAYETDLFLPLIQEIENLSGKSYEEEKKSFRIISDHVRGAVFLIADGILPSNLDRGYVLRRVLRSSIRYAKVLDLKNYWYVNLIKKITKIYGKVYPELKRKETDIITVIQNEEEKFRKTLEKGLVQFDKLLESKSKNQRPRIIEGKELFDLYQSYGFPLELTEELAREKGFQIDKEGFQEEFRRHQEISRAGAEKKFGRRTKTILK</sequence>
<dbReference type="SUPFAM" id="SSF101353">
    <property type="entry name" value="Putative anticodon-binding domain of alanyl-tRNA synthetase (AlaRS)"/>
    <property type="match status" value="1"/>
</dbReference>
<dbReference type="InterPro" id="IPR018165">
    <property type="entry name" value="Ala-tRNA-synth_IIc_core"/>
</dbReference>
<dbReference type="NCBIfam" id="TIGR00344">
    <property type="entry name" value="alaS"/>
    <property type="match status" value="1"/>
</dbReference>
<dbReference type="GO" id="GO:0005829">
    <property type="term" value="C:cytosol"/>
    <property type="evidence" value="ECO:0007669"/>
    <property type="project" value="TreeGrafter"/>
</dbReference>
<evidence type="ECO:0000256" key="8">
    <source>
        <dbReference type="ARBA" id="ARBA00023146"/>
    </source>
</evidence>
<evidence type="ECO:0000259" key="10">
    <source>
        <dbReference type="PROSITE" id="PS50860"/>
    </source>
</evidence>
<evidence type="ECO:0000313" key="12">
    <source>
        <dbReference type="Proteomes" id="UP000230882"/>
    </source>
</evidence>
<feature type="domain" description="Alanyl-transfer RNA synthetases family profile" evidence="10">
    <location>
        <begin position="1"/>
        <end position="466"/>
    </location>
</feature>
<evidence type="ECO:0000256" key="3">
    <source>
        <dbReference type="ARBA" id="ARBA00022598"/>
    </source>
</evidence>
<evidence type="ECO:0000256" key="9">
    <source>
        <dbReference type="HAMAP-Rule" id="MF_00036"/>
    </source>
</evidence>
<dbReference type="CDD" id="cd00673">
    <property type="entry name" value="AlaRS_core"/>
    <property type="match status" value="1"/>
</dbReference>
<evidence type="ECO:0000256" key="1">
    <source>
        <dbReference type="ARBA" id="ARBA00008226"/>
    </source>
</evidence>
<dbReference type="InterPro" id="IPR018164">
    <property type="entry name" value="Ala-tRNA-synth_IIc_N"/>
</dbReference>
<dbReference type="HAMAP" id="MF_00036_B">
    <property type="entry name" value="Ala_tRNA_synth_B"/>
    <property type="match status" value="1"/>
</dbReference>
<keyword evidence="6 9" id="KW-0694">RNA-binding</keyword>
<dbReference type="GO" id="GO:0006419">
    <property type="term" value="P:alanyl-tRNA aminoacylation"/>
    <property type="evidence" value="ECO:0007669"/>
    <property type="project" value="UniProtKB-UniRule"/>
</dbReference>
<evidence type="ECO:0000256" key="4">
    <source>
        <dbReference type="ARBA" id="ARBA00022741"/>
    </source>
</evidence>
<comment type="subcellular location">
    <subcellularLocation>
        <location evidence="9">Cytoplasm</location>
    </subcellularLocation>
</comment>
<keyword evidence="2 9" id="KW-0820">tRNA-binding</keyword>
<dbReference type="AlphaFoldDB" id="A0A2H0UX25"/>
<protein>
    <recommendedName>
        <fullName evidence="9">Alanine--tRNA ligase</fullName>
        <ecNumber evidence="9">6.1.1.7</ecNumber>
    </recommendedName>
    <alternativeName>
        <fullName evidence="9">Alanyl-tRNA synthetase</fullName>
        <shortName evidence="9">AlaRS</shortName>
    </alternativeName>
</protein>
<dbReference type="Gene3D" id="3.30.930.10">
    <property type="entry name" value="Bira Bifunctional Protein, Domain 2"/>
    <property type="match status" value="1"/>
</dbReference>
<dbReference type="InterPro" id="IPR023033">
    <property type="entry name" value="Ala_tRNA_ligase_euk/bac"/>
</dbReference>
<evidence type="ECO:0000256" key="6">
    <source>
        <dbReference type="ARBA" id="ARBA00022884"/>
    </source>
</evidence>
<dbReference type="EMBL" id="PFAU01000009">
    <property type="protein sequence ID" value="PIR91414.1"/>
    <property type="molecule type" value="Genomic_DNA"/>
</dbReference>
<evidence type="ECO:0000256" key="5">
    <source>
        <dbReference type="ARBA" id="ARBA00022840"/>
    </source>
</evidence>
<dbReference type="PANTHER" id="PTHR11777">
    <property type="entry name" value="ALANYL-TRNA SYNTHETASE"/>
    <property type="match status" value="1"/>
</dbReference>
<dbReference type="Pfam" id="PF01411">
    <property type="entry name" value="tRNA-synt_2c"/>
    <property type="match status" value="1"/>
</dbReference>
<dbReference type="InterPro" id="IPR018162">
    <property type="entry name" value="Ala-tRNA-ligase_IIc_anticod-bd"/>
</dbReference>